<keyword evidence="2" id="KW-1185">Reference proteome</keyword>
<reference evidence="1 2" key="1">
    <citation type="submission" date="2022-12" db="EMBL/GenBank/DDBJ databases">
        <title>Chromosome-level genome of Tegillarca granosa.</title>
        <authorList>
            <person name="Kim J."/>
        </authorList>
    </citation>
    <scope>NUCLEOTIDE SEQUENCE [LARGE SCALE GENOMIC DNA]</scope>
    <source>
        <strain evidence="1">Teg-2019</strain>
        <tissue evidence="1">Adductor muscle</tissue>
    </source>
</reference>
<organism evidence="1 2">
    <name type="scientific">Tegillarca granosa</name>
    <name type="common">Malaysian cockle</name>
    <name type="synonym">Anadara granosa</name>
    <dbReference type="NCBI Taxonomy" id="220873"/>
    <lineage>
        <taxon>Eukaryota</taxon>
        <taxon>Metazoa</taxon>
        <taxon>Spiralia</taxon>
        <taxon>Lophotrochozoa</taxon>
        <taxon>Mollusca</taxon>
        <taxon>Bivalvia</taxon>
        <taxon>Autobranchia</taxon>
        <taxon>Pteriomorphia</taxon>
        <taxon>Arcoida</taxon>
        <taxon>Arcoidea</taxon>
        <taxon>Arcidae</taxon>
        <taxon>Tegillarca</taxon>
    </lineage>
</organism>
<name>A0ABQ9F4J0_TEGGR</name>
<proteinExistence type="predicted"/>
<dbReference type="EMBL" id="JARBDR010000440">
    <property type="protein sequence ID" value="KAJ8312294.1"/>
    <property type="molecule type" value="Genomic_DNA"/>
</dbReference>
<dbReference type="Proteomes" id="UP001217089">
    <property type="component" value="Unassembled WGS sequence"/>
</dbReference>
<comment type="caution">
    <text evidence="1">The sequence shown here is derived from an EMBL/GenBank/DDBJ whole genome shotgun (WGS) entry which is preliminary data.</text>
</comment>
<sequence length="174" mass="20687">MKILKMKAMATHDGIIFRILCFSKYTLIGRYRPPSYGNRLQTLETDVYSPYLWRKRKFMFGGMLAEESAKKACAYLKIFGRHLRVLTVGFHAPTLRTVKIDISSCRNIFQTHDFPTRITSKRVYFISYKYGTLLAFFNFPKSVCRFLRRLRFLHTLNLVAARLRYQMDVECWNR</sequence>
<evidence type="ECO:0000313" key="2">
    <source>
        <dbReference type="Proteomes" id="UP001217089"/>
    </source>
</evidence>
<accession>A0ABQ9F4J0</accession>
<protein>
    <submittedName>
        <fullName evidence="1">Uncharacterized protein</fullName>
    </submittedName>
</protein>
<gene>
    <name evidence="1" type="ORF">KUTeg_009667</name>
</gene>
<evidence type="ECO:0000313" key="1">
    <source>
        <dbReference type="EMBL" id="KAJ8312294.1"/>
    </source>
</evidence>